<protein>
    <recommendedName>
        <fullName evidence="3">Phosphonate C-P lyase system protein PhnG</fullName>
    </recommendedName>
</protein>
<proteinExistence type="predicted"/>
<evidence type="ECO:0000313" key="2">
    <source>
        <dbReference type="Proteomes" id="UP000260943"/>
    </source>
</evidence>
<sequence>MCGRSCRCARAILLKGDRVISRRKRTEALVEGDPLLAAKLARMIEEQLRVEVLSAPRQGLVMCEVRDTARCSRFYMGEALMTECRVLVSGPGAGQEAEGLGAVLGVDEGLAYNLAVIDAACALPGSLECRIQLEQYIENAWHSLCEARSAQDAQTLASRVAFYEMGGQDMSVQAVAK</sequence>
<reference evidence="1 2" key="1">
    <citation type="submission" date="2018-08" db="EMBL/GenBank/DDBJ databases">
        <title>A genome reference for cultivated species of the human gut microbiota.</title>
        <authorList>
            <person name="Zou Y."/>
            <person name="Xue W."/>
            <person name="Luo G."/>
        </authorList>
    </citation>
    <scope>NUCLEOTIDE SEQUENCE [LARGE SCALE GENOMIC DNA]</scope>
    <source>
        <strain evidence="1 2">TF08-14</strain>
    </source>
</reference>
<dbReference type="Pfam" id="PF06754">
    <property type="entry name" value="PhnG"/>
    <property type="match status" value="1"/>
</dbReference>
<evidence type="ECO:0000313" key="1">
    <source>
        <dbReference type="EMBL" id="RGL11206.1"/>
    </source>
</evidence>
<dbReference type="Proteomes" id="UP000260943">
    <property type="component" value="Unassembled WGS sequence"/>
</dbReference>
<dbReference type="GO" id="GO:0019634">
    <property type="term" value="P:organic phosphonate metabolic process"/>
    <property type="evidence" value="ECO:0007669"/>
    <property type="project" value="InterPro"/>
</dbReference>
<comment type="caution">
    <text evidence="1">The sequence shown here is derived from an EMBL/GenBank/DDBJ whole genome shotgun (WGS) entry which is preliminary data.</text>
</comment>
<accession>A0A3E4QVG3</accession>
<dbReference type="GO" id="GO:0015716">
    <property type="term" value="P:organic phosphonate transport"/>
    <property type="evidence" value="ECO:0007669"/>
    <property type="project" value="InterPro"/>
</dbReference>
<evidence type="ECO:0008006" key="3">
    <source>
        <dbReference type="Google" id="ProtNLM"/>
    </source>
</evidence>
<name>A0A3E4QVG3_9ACTN</name>
<dbReference type="AlphaFoldDB" id="A0A3E4QVG3"/>
<gene>
    <name evidence="1" type="ORF">DXC81_03585</name>
</gene>
<dbReference type="InterPro" id="IPR009609">
    <property type="entry name" value="Phosphonate_metab_PhnG"/>
</dbReference>
<dbReference type="EMBL" id="QSRJ01000003">
    <property type="protein sequence ID" value="RGL11206.1"/>
    <property type="molecule type" value="Genomic_DNA"/>
</dbReference>
<organism evidence="1 2">
    <name type="scientific">Collinsella tanakaei</name>
    <dbReference type="NCBI Taxonomy" id="626935"/>
    <lineage>
        <taxon>Bacteria</taxon>
        <taxon>Bacillati</taxon>
        <taxon>Actinomycetota</taxon>
        <taxon>Coriobacteriia</taxon>
        <taxon>Coriobacteriales</taxon>
        <taxon>Coriobacteriaceae</taxon>
        <taxon>Collinsella</taxon>
    </lineage>
</organism>